<dbReference type="EnsemblMetazoa" id="SMAR011615-RA">
    <property type="protein sequence ID" value="SMAR011615-PA"/>
    <property type="gene ID" value="SMAR011615"/>
</dbReference>
<reference evidence="6" key="2">
    <citation type="submission" date="2015-02" db="UniProtKB">
        <authorList>
            <consortium name="EnsemblMetazoa"/>
        </authorList>
    </citation>
    <scope>IDENTIFICATION</scope>
</reference>
<feature type="domain" description="AMP-dependent synthetase/ligase" evidence="5">
    <location>
        <begin position="5"/>
        <end position="346"/>
    </location>
</feature>
<evidence type="ECO:0000313" key="6">
    <source>
        <dbReference type="EnsemblMetazoa" id="SMAR011615-PA"/>
    </source>
</evidence>
<dbReference type="eggNOG" id="KOG1256">
    <property type="taxonomic scope" value="Eukaryota"/>
</dbReference>
<reference evidence="7" key="1">
    <citation type="submission" date="2011-05" db="EMBL/GenBank/DDBJ databases">
        <authorList>
            <person name="Richards S.R."/>
            <person name="Qu J."/>
            <person name="Jiang H."/>
            <person name="Jhangiani S.N."/>
            <person name="Agravi P."/>
            <person name="Goodspeed R."/>
            <person name="Gross S."/>
            <person name="Mandapat C."/>
            <person name="Jackson L."/>
            <person name="Mathew T."/>
            <person name="Pu L."/>
            <person name="Thornton R."/>
            <person name="Saada N."/>
            <person name="Wilczek-Boney K.B."/>
            <person name="Lee S."/>
            <person name="Kovar C."/>
            <person name="Wu Y."/>
            <person name="Scherer S.E."/>
            <person name="Worley K.C."/>
            <person name="Muzny D.M."/>
            <person name="Gibbs R."/>
        </authorList>
    </citation>
    <scope>NUCLEOTIDE SEQUENCE</scope>
    <source>
        <strain evidence="7">Brora</strain>
    </source>
</reference>
<dbReference type="GO" id="GO:0016020">
    <property type="term" value="C:membrane"/>
    <property type="evidence" value="ECO:0007669"/>
    <property type="project" value="TreeGrafter"/>
</dbReference>
<dbReference type="GO" id="GO:0004467">
    <property type="term" value="F:long-chain fatty acid-CoA ligase activity"/>
    <property type="evidence" value="ECO:0007669"/>
    <property type="project" value="UniProtKB-EC"/>
</dbReference>
<dbReference type="Pfam" id="PF00501">
    <property type="entry name" value="AMP-binding"/>
    <property type="match status" value="1"/>
</dbReference>
<organism evidence="6 7">
    <name type="scientific">Strigamia maritima</name>
    <name type="common">European centipede</name>
    <name type="synonym">Geophilus maritimus</name>
    <dbReference type="NCBI Taxonomy" id="126957"/>
    <lineage>
        <taxon>Eukaryota</taxon>
        <taxon>Metazoa</taxon>
        <taxon>Ecdysozoa</taxon>
        <taxon>Arthropoda</taxon>
        <taxon>Myriapoda</taxon>
        <taxon>Chilopoda</taxon>
        <taxon>Pleurostigmophora</taxon>
        <taxon>Geophilomorpha</taxon>
        <taxon>Linotaeniidae</taxon>
        <taxon>Strigamia</taxon>
    </lineage>
</organism>
<evidence type="ECO:0000313" key="7">
    <source>
        <dbReference type="Proteomes" id="UP000014500"/>
    </source>
</evidence>
<dbReference type="AlphaFoldDB" id="T1JCU5"/>
<dbReference type="PhylomeDB" id="T1JCU5"/>
<dbReference type="Proteomes" id="UP000014500">
    <property type="component" value="Unassembled WGS sequence"/>
</dbReference>
<keyword evidence="2" id="KW-0276">Fatty acid metabolism</keyword>
<dbReference type="PANTHER" id="PTHR43272:SF32">
    <property type="entry name" value="AMP-DEPENDENT SYNTHETASE_LIGASE DOMAIN-CONTAINING PROTEIN"/>
    <property type="match status" value="1"/>
</dbReference>
<dbReference type="InterPro" id="IPR042099">
    <property type="entry name" value="ANL_N_sf"/>
</dbReference>
<proteinExistence type="predicted"/>
<accession>T1JCU5</accession>
<keyword evidence="7" id="KW-1185">Reference proteome</keyword>
<sequence length="538" mass="60229">GLPTGIYSTNSADACLHILSDSAANIAVVENETQLEKILSIRSMLPNLKTIIQYSGKPTQYDILSWENLMLIGKSVPDEILDRRIRSLAINQCCAVIYTSATTGKAKGVMLNHDNIIYTIRFFVKYIVVVPKGCELSYLPLSHVAAMQSDIYGPINTGVTVYFPSSDVLKGKLGDYLLKARPAAFFGVPRIFEKISEKIREVEQEMRPLQRRIFQWARQNATDYNAKKLTSTNGAISAPFNYKFSRQLVLKKVKKRLGWDKTLYFFAGGAPLSPEVLNFFLSLDILITDCFGMSETTGPLISNTIKNFRIGSVGKLTLGEIKFINTDEKGNGELIVRGRNVFMGYLNLEEQTIKSFQSDGWFATGDIASQDKDGYITITGRCKELIITSGGENIAPVPIENTIKLLLPVVNNCMLIGEKRKYLTILLTLKTEVNMETYVPTNQLTITARHWCHEVGSQAQTVTEILDLPETKVLSAIQAKINEYNTEYAVSNAQRIQKWIVLPCDFSLPGGEFGPSMKLKRQFVLEKYKDVIDKLYAS</sequence>
<name>T1JCU5_STRMM</name>
<dbReference type="EC" id="6.2.1.3" evidence="4"/>
<evidence type="ECO:0000259" key="5">
    <source>
        <dbReference type="Pfam" id="PF00501"/>
    </source>
</evidence>
<dbReference type="PANTHER" id="PTHR43272">
    <property type="entry name" value="LONG-CHAIN-FATTY-ACID--COA LIGASE"/>
    <property type="match status" value="1"/>
</dbReference>
<dbReference type="HOGENOM" id="CLU_000022_45_5_1"/>
<dbReference type="GO" id="GO:0005783">
    <property type="term" value="C:endoplasmic reticulum"/>
    <property type="evidence" value="ECO:0007669"/>
    <property type="project" value="TreeGrafter"/>
</dbReference>
<dbReference type="STRING" id="126957.T1JCU5"/>
<keyword evidence="3" id="KW-0443">Lipid metabolism</keyword>
<keyword evidence="1" id="KW-0436">Ligase</keyword>
<evidence type="ECO:0000256" key="2">
    <source>
        <dbReference type="ARBA" id="ARBA00022832"/>
    </source>
</evidence>
<dbReference type="OMA" id="KPKENHT"/>
<protein>
    <recommendedName>
        <fullName evidence="4">long-chain-fatty-acid--CoA ligase</fullName>
        <ecNumber evidence="4">6.2.1.3</ecNumber>
    </recommendedName>
</protein>
<dbReference type="SUPFAM" id="SSF56801">
    <property type="entry name" value="Acetyl-CoA synthetase-like"/>
    <property type="match status" value="1"/>
</dbReference>
<dbReference type="EMBL" id="JH432084">
    <property type="status" value="NOT_ANNOTATED_CDS"/>
    <property type="molecule type" value="Genomic_DNA"/>
</dbReference>
<dbReference type="InterPro" id="IPR000873">
    <property type="entry name" value="AMP-dep_synth/lig_dom"/>
</dbReference>
<evidence type="ECO:0000256" key="1">
    <source>
        <dbReference type="ARBA" id="ARBA00022598"/>
    </source>
</evidence>
<evidence type="ECO:0000256" key="3">
    <source>
        <dbReference type="ARBA" id="ARBA00023098"/>
    </source>
</evidence>
<evidence type="ECO:0000256" key="4">
    <source>
        <dbReference type="ARBA" id="ARBA00026121"/>
    </source>
</evidence>
<dbReference type="Gene3D" id="3.40.50.12780">
    <property type="entry name" value="N-terminal domain of ligase-like"/>
    <property type="match status" value="1"/>
</dbReference>
<dbReference type="Pfam" id="PF23562">
    <property type="entry name" value="AMP-binding_C_3"/>
    <property type="match status" value="1"/>
</dbReference>